<dbReference type="PROSITE" id="PS00018">
    <property type="entry name" value="EF_HAND_1"/>
    <property type="match status" value="1"/>
</dbReference>
<feature type="non-terminal residue" evidence="3">
    <location>
        <position position="1"/>
    </location>
</feature>
<dbReference type="InterPro" id="IPR018247">
    <property type="entry name" value="EF_Hand_1_Ca_BS"/>
</dbReference>
<feature type="domain" description="EF-hand" evidence="2">
    <location>
        <begin position="18"/>
        <end position="53"/>
    </location>
</feature>
<accession>A0A6A4LLN3</accession>
<dbReference type="CDD" id="cd00051">
    <property type="entry name" value="EFh"/>
    <property type="match status" value="1"/>
</dbReference>
<dbReference type="PROSITE" id="PS50222">
    <property type="entry name" value="EF_HAND_2"/>
    <property type="match status" value="2"/>
</dbReference>
<keyword evidence="4" id="KW-1185">Reference proteome</keyword>
<dbReference type="SMART" id="SM00054">
    <property type="entry name" value="EFh"/>
    <property type="match status" value="2"/>
</dbReference>
<dbReference type="AlphaFoldDB" id="A0A6A4LLN3"/>
<dbReference type="Gene3D" id="1.10.238.10">
    <property type="entry name" value="EF-hand"/>
    <property type="match status" value="1"/>
</dbReference>
<dbReference type="InterPro" id="IPR011992">
    <property type="entry name" value="EF-hand-dom_pair"/>
</dbReference>
<evidence type="ECO:0000313" key="4">
    <source>
        <dbReference type="Proteomes" id="UP000428333"/>
    </source>
</evidence>
<dbReference type="Pfam" id="PF00036">
    <property type="entry name" value="EF-hand_1"/>
    <property type="match status" value="1"/>
</dbReference>
<feature type="non-terminal residue" evidence="3">
    <location>
        <position position="124"/>
    </location>
</feature>
<dbReference type="InterPro" id="IPR002048">
    <property type="entry name" value="EF_hand_dom"/>
</dbReference>
<dbReference type="OrthoDB" id="8785703at2759"/>
<dbReference type="SUPFAM" id="SSF47473">
    <property type="entry name" value="EF-hand"/>
    <property type="match status" value="1"/>
</dbReference>
<organism evidence="3 4">
    <name type="scientific">Rhododendron williamsianum</name>
    <dbReference type="NCBI Taxonomy" id="262921"/>
    <lineage>
        <taxon>Eukaryota</taxon>
        <taxon>Viridiplantae</taxon>
        <taxon>Streptophyta</taxon>
        <taxon>Embryophyta</taxon>
        <taxon>Tracheophyta</taxon>
        <taxon>Spermatophyta</taxon>
        <taxon>Magnoliopsida</taxon>
        <taxon>eudicotyledons</taxon>
        <taxon>Gunneridae</taxon>
        <taxon>Pentapetalae</taxon>
        <taxon>asterids</taxon>
        <taxon>Ericales</taxon>
        <taxon>Ericaceae</taxon>
        <taxon>Ericoideae</taxon>
        <taxon>Rhodoreae</taxon>
        <taxon>Rhododendron</taxon>
    </lineage>
</organism>
<reference evidence="3 4" key="1">
    <citation type="journal article" date="2019" name="Genome Biol. Evol.">
        <title>The Rhododendron genome and chromosomal organization provide insight into shared whole-genome duplications across the heath family (Ericaceae).</title>
        <authorList>
            <person name="Soza V.L."/>
            <person name="Lindsley D."/>
            <person name="Waalkes A."/>
            <person name="Ramage E."/>
            <person name="Patwardhan R.P."/>
            <person name="Burton J.N."/>
            <person name="Adey A."/>
            <person name="Kumar A."/>
            <person name="Qiu R."/>
            <person name="Shendure J."/>
            <person name="Hall B."/>
        </authorList>
    </citation>
    <scope>NUCLEOTIDE SEQUENCE [LARGE SCALE GENOMIC DNA]</scope>
    <source>
        <strain evidence="3">RSF 1966-606</strain>
    </source>
</reference>
<dbReference type="Proteomes" id="UP000428333">
    <property type="component" value="Linkage Group LG07"/>
</dbReference>
<feature type="domain" description="EF-hand" evidence="2">
    <location>
        <begin position="60"/>
        <end position="88"/>
    </location>
</feature>
<evidence type="ECO:0000313" key="3">
    <source>
        <dbReference type="EMBL" id="KAE9455517.1"/>
    </source>
</evidence>
<sequence length="124" mass="14040">MEEVRAAAMAYYANMSIGQKQAVQDFYKSLDANGDGMVTSQEYLDALRKVGLNQTRFPSNLFQLLDKNNDGFLDFEECVTLYYMITGQRIISCDGCGSFMLGLHFLCVECYRVSKDKTFDLCCS</sequence>
<proteinExistence type="predicted"/>
<evidence type="ECO:0000256" key="1">
    <source>
        <dbReference type="ARBA" id="ARBA00022837"/>
    </source>
</evidence>
<keyword evidence="1" id="KW-0106">Calcium</keyword>
<protein>
    <recommendedName>
        <fullName evidence="2">EF-hand domain-containing protein</fullName>
    </recommendedName>
</protein>
<comment type="caution">
    <text evidence="3">The sequence shown here is derived from an EMBL/GenBank/DDBJ whole genome shotgun (WGS) entry which is preliminary data.</text>
</comment>
<evidence type="ECO:0000259" key="2">
    <source>
        <dbReference type="PROSITE" id="PS50222"/>
    </source>
</evidence>
<dbReference type="GO" id="GO:0005509">
    <property type="term" value="F:calcium ion binding"/>
    <property type="evidence" value="ECO:0007669"/>
    <property type="project" value="InterPro"/>
</dbReference>
<dbReference type="Pfam" id="PF13202">
    <property type="entry name" value="EF-hand_5"/>
    <property type="match status" value="1"/>
</dbReference>
<name>A0A6A4LLN3_9ERIC</name>
<dbReference type="EMBL" id="QEFC01001836">
    <property type="protein sequence ID" value="KAE9455517.1"/>
    <property type="molecule type" value="Genomic_DNA"/>
</dbReference>
<gene>
    <name evidence="3" type="ORF">C3L33_12565</name>
</gene>